<dbReference type="AlphaFoldDB" id="A0A8H2VTQ5"/>
<dbReference type="PANTHER" id="PTHR12203">
    <property type="entry name" value="KDEL LYS-ASP-GLU-LEU CONTAINING - RELATED"/>
    <property type="match status" value="1"/>
</dbReference>
<dbReference type="InterPro" id="IPR051091">
    <property type="entry name" value="O-Glucosyltr/Glycosyltrsf_90"/>
</dbReference>
<dbReference type="OrthoDB" id="202415at2759"/>
<protein>
    <submittedName>
        <fullName evidence="3">B09c8341-4376-48ae-84f8-5b671d8c7af1</fullName>
    </submittedName>
</protein>
<feature type="transmembrane region" description="Helical" evidence="1">
    <location>
        <begin position="24"/>
        <end position="45"/>
    </location>
</feature>
<feature type="domain" description="Glycosyl transferase CAP10" evidence="2">
    <location>
        <begin position="215"/>
        <end position="451"/>
    </location>
</feature>
<keyword evidence="4" id="KW-1185">Reference proteome</keyword>
<reference evidence="3" key="1">
    <citation type="submission" date="2020-10" db="EMBL/GenBank/DDBJ databases">
        <authorList>
            <person name="Kusch S."/>
        </authorList>
    </citation>
    <scope>NUCLEOTIDE SEQUENCE</scope>
    <source>
        <strain evidence="3">SwB9</strain>
    </source>
</reference>
<gene>
    <name evidence="3" type="ORF">SCLTRI_LOCUS3887</name>
</gene>
<keyword evidence="1" id="KW-1133">Transmembrane helix</keyword>
<keyword evidence="1" id="KW-0472">Membrane</keyword>
<accession>A0A8H2VTQ5</accession>
<feature type="transmembrane region" description="Helical" evidence="1">
    <location>
        <begin position="66"/>
        <end position="83"/>
    </location>
</feature>
<organism evidence="3 4">
    <name type="scientific">Sclerotinia trifoliorum</name>
    <dbReference type="NCBI Taxonomy" id="28548"/>
    <lineage>
        <taxon>Eukaryota</taxon>
        <taxon>Fungi</taxon>
        <taxon>Dikarya</taxon>
        <taxon>Ascomycota</taxon>
        <taxon>Pezizomycotina</taxon>
        <taxon>Leotiomycetes</taxon>
        <taxon>Helotiales</taxon>
        <taxon>Sclerotiniaceae</taxon>
        <taxon>Sclerotinia</taxon>
    </lineage>
</organism>
<dbReference type="PANTHER" id="PTHR12203:SF107">
    <property type="entry name" value="GLYCOSYL TRANSFERASE CAP10 DOMAIN-CONTAINING PROTEIN"/>
    <property type="match status" value="1"/>
</dbReference>
<sequence>MIPPLAFFITYVDTGRNFLGCCSLNFLCLYLSLSFSLFLSLCVCLQGNITNMAIFNDITMATARRPYTFILALLLTILFFLYTSRLEKFSSAPPRIYTPTASEEMQLDSEYISGRFGFDGTWNYTRDYRNLFLSQKQCDVAFPGLFEEVERPVRLRRNKKISKKELDDTPQLNGFIRAMIFDQQLYIIDTYGKIYSRGIATLQALHRAMLTSPEPLPNIEFTMNVDDRMEGHPQWLYARQAHQSETWLMPEYGFWSWPETKIGSYGEMQMKALLTEASWPWDRKIDKLLWRGATMNLEVRKKFIEVTQGKEWADVKSLDWHDEGSMKNDLKSMDEHCQYKFLAHTEGNSYSARLKYLRNCRSVIIAHRLEWMEFFHPLMKKDGPEQNYIEVDREFEGLQETMVDLLARKDQLEEIAERSVRVFRERYLTPAAETCYWRRLIQGWKEVMGFEVEFFNVTALGEKKWRGVPVESFLLERRLEWDPY</sequence>
<dbReference type="Proteomes" id="UP000624404">
    <property type="component" value="Unassembled WGS sequence"/>
</dbReference>
<evidence type="ECO:0000313" key="3">
    <source>
        <dbReference type="EMBL" id="CAD6444095.1"/>
    </source>
</evidence>
<name>A0A8H2VTQ5_9HELO</name>
<dbReference type="EMBL" id="CAJHIA010000011">
    <property type="protein sequence ID" value="CAD6444095.1"/>
    <property type="molecule type" value="Genomic_DNA"/>
</dbReference>
<evidence type="ECO:0000313" key="4">
    <source>
        <dbReference type="Proteomes" id="UP000624404"/>
    </source>
</evidence>
<evidence type="ECO:0000259" key="2">
    <source>
        <dbReference type="SMART" id="SM00672"/>
    </source>
</evidence>
<dbReference type="InterPro" id="IPR006598">
    <property type="entry name" value="CAP10"/>
</dbReference>
<proteinExistence type="predicted"/>
<dbReference type="SMART" id="SM00672">
    <property type="entry name" value="CAP10"/>
    <property type="match status" value="1"/>
</dbReference>
<comment type="caution">
    <text evidence="3">The sequence shown here is derived from an EMBL/GenBank/DDBJ whole genome shotgun (WGS) entry which is preliminary data.</text>
</comment>
<dbReference type="Pfam" id="PF05686">
    <property type="entry name" value="Glyco_transf_90"/>
    <property type="match status" value="1"/>
</dbReference>
<keyword evidence="1" id="KW-0812">Transmembrane</keyword>
<evidence type="ECO:0000256" key="1">
    <source>
        <dbReference type="SAM" id="Phobius"/>
    </source>
</evidence>